<protein>
    <recommendedName>
        <fullName evidence="1">DUF1990 domain-containing protein</fullName>
    </recommendedName>
</protein>
<feature type="domain" description="DUF1990" evidence="1">
    <location>
        <begin position="54"/>
        <end position="207"/>
    </location>
</feature>
<reference evidence="2" key="2">
    <citation type="journal article" date="2022" name="Hortic Res">
        <title>The genome of Dioscorea zingiberensis sheds light on the biosynthesis, origin and evolution of the medicinally important diosgenin saponins.</title>
        <authorList>
            <person name="Li Y."/>
            <person name="Tan C."/>
            <person name="Li Z."/>
            <person name="Guo J."/>
            <person name="Li S."/>
            <person name="Chen X."/>
            <person name="Wang C."/>
            <person name="Dai X."/>
            <person name="Yang H."/>
            <person name="Song W."/>
            <person name="Hou L."/>
            <person name="Xu J."/>
            <person name="Tong Z."/>
            <person name="Xu A."/>
            <person name="Yuan X."/>
            <person name="Wang W."/>
            <person name="Yang Q."/>
            <person name="Chen L."/>
            <person name="Sun Z."/>
            <person name="Wang K."/>
            <person name="Pan B."/>
            <person name="Chen J."/>
            <person name="Bao Y."/>
            <person name="Liu F."/>
            <person name="Qi X."/>
            <person name="Gang D.R."/>
            <person name="Wen J."/>
            <person name="Li J."/>
        </authorList>
    </citation>
    <scope>NUCLEOTIDE SEQUENCE</scope>
    <source>
        <strain evidence="2">Dzin_1.0</strain>
    </source>
</reference>
<name>A0A9D5C8N0_9LILI</name>
<evidence type="ECO:0000313" key="2">
    <source>
        <dbReference type="EMBL" id="KAJ0967917.1"/>
    </source>
</evidence>
<keyword evidence="3" id="KW-1185">Reference proteome</keyword>
<evidence type="ECO:0000313" key="3">
    <source>
        <dbReference type="Proteomes" id="UP001085076"/>
    </source>
</evidence>
<dbReference type="EMBL" id="JAGGNH010000007">
    <property type="protein sequence ID" value="KAJ0967917.1"/>
    <property type="molecule type" value="Genomic_DNA"/>
</dbReference>
<accession>A0A9D5C8N0</accession>
<gene>
    <name evidence="2" type="ORF">J5N97_024834</name>
</gene>
<evidence type="ECO:0000259" key="1">
    <source>
        <dbReference type="Pfam" id="PF09348"/>
    </source>
</evidence>
<proteinExistence type="predicted"/>
<organism evidence="2 3">
    <name type="scientific">Dioscorea zingiberensis</name>
    <dbReference type="NCBI Taxonomy" id="325984"/>
    <lineage>
        <taxon>Eukaryota</taxon>
        <taxon>Viridiplantae</taxon>
        <taxon>Streptophyta</taxon>
        <taxon>Embryophyta</taxon>
        <taxon>Tracheophyta</taxon>
        <taxon>Spermatophyta</taxon>
        <taxon>Magnoliopsida</taxon>
        <taxon>Liliopsida</taxon>
        <taxon>Dioscoreales</taxon>
        <taxon>Dioscoreaceae</taxon>
        <taxon>Dioscorea</taxon>
    </lineage>
</organism>
<dbReference type="PANTHER" id="PTHR34202:SF1">
    <property type="entry name" value="UPF0548 PROTEIN"/>
    <property type="match status" value="1"/>
</dbReference>
<dbReference type="PANTHER" id="PTHR34202">
    <property type="entry name" value="UPF0548 PROTEIN"/>
    <property type="match status" value="1"/>
</dbReference>
<dbReference type="OrthoDB" id="46304at2759"/>
<dbReference type="InterPro" id="IPR018960">
    <property type="entry name" value="DUF1990"/>
</dbReference>
<dbReference type="Proteomes" id="UP001085076">
    <property type="component" value="Miscellaneous, Linkage group lg07"/>
</dbReference>
<dbReference type="AlphaFoldDB" id="A0A9D5C8N0"/>
<comment type="caution">
    <text evidence="2">The sequence shown here is derived from an EMBL/GenBank/DDBJ whole genome shotgun (WGS) entry which is preliminary data.</text>
</comment>
<dbReference type="Pfam" id="PF09348">
    <property type="entry name" value="DUF1990"/>
    <property type="match status" value="1"/>
</dbReference>
<sequence>MVLGGLLLSWGRPSSHQRKNFVSNAGSFNYDPQFHGASQESDQQKRQQEHLSKHGFFINRARVLLGSGAGTFTLAVSALRSWSHFQLDWAFVDPQTPVRAGTRFCVSLKELLPFWIVMPLQIAYVTDVPRARTGGSVTNKGSFSYGSGTLHGHLLAGEERFSIEWDEKDQVWYEIFSFSKPANLLSSIAYPYVQLRQKFFAQQSAQALLKHVTAQQAKGLMQENSKQDW</sequence>
<reference evidence="2" key="1">
    <citation type="submission" date="2021-03" db="EMBL/GenBank/DDBJ databases">
        <authorList>
            <person name="Li Z."/>
            <person name="Yang C."/>
        </authorList>
    </citation>
    <scope>NUCLEOTIDE SEQUENCE</scope>
    <source>
        <strain evidence="2">Dzin_1.0</strain>
        <tissue evidence="2">Leaf</tissue>
    </source>
</reference>